<dbReference type="EnsemblPlants" id="OMERI12G12590.1">
    <property type="protein sequence ID" value="OMERI12G12590.1"/>
    <property type="gene ID" value="OMERI12G12590"/>
</dbReference>
<dbReference type="Proteomes" id="UP000008021">
    <property type="component" value="Chromosome 12"/>
</dbReference>
<evidence type="ECO:0000313" key="2">
    <source>
        <dbReference type="Proteomes" id="UP000008021"/>
    </source>
</evidence>
<dbReference type="Gramene" id="OMERI12G12590.1">
    <property type="protein sequence ID" value="OMERI12G12590.1"/>
    <property type="gene ID" value="OMERI12G12590"/>
</dbReference>
<organism evidence="1">
    <name type="scientific">Oryza meridionalis</name>
    <dbReference type="NCBI Taxonomy" id="40149"/>
    <lineage>
        <taxon>Eukaryota</taxon>
        <taxon>Viridiplantae</taxon>
        <taxon>Streptophyta</taxon>
        <taxon>Embryophyta</taxon>
        <taxon>Tracheophyta</taxon>
        <taxon>Spermatophyta</taxon>
        <taxon>Magnoliopsida</taxon>
        <taxon>Liliopsida</taxon>
        <taxon>Poales</taxon>
        <taxon>Poaceae</taxon>
        <taxon>BOP clade</taxon>
        <taxon>Oryzoideae</taxon>
        <taxon>Oryzeae</taxon>
        <taxon>Oryzinae</taxon>
        <taxon>Oryza</taxon>
    </lineage>
</organism>
<name>A0A0E0FDU1_9ORYZ</name>
<protein>
    <submittedName>
        <fullName evidence="1">Uncharacterized protein</fullName>
    </submittedName>
</protein>
<reference evidence="1" key="2">
    <citation type="submission" date="2018-05" db="EMBL/GenBank/DDBJ databases">
        <title>OmerRS3 (Oryza meridionalis Reference Sequence Version 3).</title>
        <authorList>
            <person name="Zhang J."/>
            <person name="Kudrna D."/>
            <person name="Lee S."/>
            <person name="Talag J."/>
            <person name="Welchert J."/>
            <person name="Wing R.A."/>
        </authorList>
    </citation>
    <scope>NUCLEOTIDE SEQUENCE [LARGE SCALE GENOMIC DNA]</scope>
    <source>
        <strain evidence="1">cv. OR44</strain>
    </source>
</reference>
<dbReference type="AlphaFoldDB" id="A0A0E0FDU1"/>
<dbReference type="HOGENOM" id="CLU_1317262_0_0_1"/>
<keyword evidence="2" id="KW-1185">Reference proteome</keyword>
<evidence type="ECO:0000313" key="1">
    <source>
        <dbReference type="EnsemblPlants" id="OMERI12G12590.1"/>
    </source>
</evidence>
<proteinExistence type="predicted"/>
<accession>A0A0E0FDU1</accession>
<sequence length="209" mass="22541">MAFLPQEGEALLPPPPNPCQLTTSASWLELTGAVPPAGMVKGRGRGQYREEAMVRVVEGDGSCVAKSESGSVVASHKSNSFSSAAITTEQWVRPVAKGHDVTGSTSLVELEPSELACRCDGDGPPKLLGIYMATRRGGSEDNVNLQPPLSSSSHHYKKSSPHATLRTRRVVRHRCILAHRSPLPPPFFDNCATCLPHVWLASHEEKEGR</sequence>
<reference evidence="1" key="1">
    <citation type="submission" date="2015-04" db="UniProtKB">
        <authorList>
            <consortium name="EnsemblPlants"/>
        </authorList>
    </citation>
    <scope>IDENTIFICATION</scope>
</reference>